<dbReference type="Proteomes" id="UP000008207">
    <property type="component" value="Chromosome"/>
</dbReference>
<keyword evidence="5 6" id="KW-0472">Membrane</keyword>
<reference evidence="8 9" key="1">
    <citation type="submission" date="2009-01" db="EMBL/GenBank/DDBJ databases">
        <title>Complete sequence of chromosome of Methylobacterium nodulans ORS 2060.</title>
        <authorList>
            <consortium name="US DOE Joint Genome Institute"/>
            <person name="Lucas S."/>
            <person name="Copeland A."/>
            <person name="Lapidus A."/>
            <person name="Glavina del Rio T."/>
            <person name="Dalin E."/>
            <person name="Tice H."/>
            <person name="Bruce D."/>
            <person name="Goodwin L."/>
            <person name="Pitluck S."/>
            <person name="Sims D."/>
            <person name="Brettin T."/>
            <person name="Detter J.C."/>
            <person name="Han C."/>
            <person name="Larimer F."/>
            <person name="Land M."/>
            <person name="Hauser L."/>
            <person name="Kyrpides N."/>
            <person name="Ivanova N."/>
            <person name="Marx C.J."/>
            <person name="Richardson P."/>
        </authorList>
    </citation>
    <scope>NUCLEOTIDE SEQUENCE [LARGE SCALE GENOMIC DNA]</scope>
    <source>
        <strain evidence="9">LMG 21967 / CNCM I-2342 / ORS 2060</strain>
    </source>
</reference>
<organism evidence="8 9">
    <name type="scientific">Methylobacterium nodulans (strain LMG 21967 / CNCM I-2342 / ORS 2060)</name>
    <dbReference type="NCBI Taxonomy" id="460265"/>
    <lineage>
        <taxon>Bacteria</taxon>
        <taxon>Pseudomonadati</taxon>
        <taxon>Pseudomonadota</taxon>
        <taxon>Alphaproteobacteria</taxon>
        <taxon>Hyphomicrobiales</taxon>
        <taxon>Methylobacteriaceae</taxon>
        <taxon>Methylobacterium</taxon>
    </lineage>
</organism>
<comment type="similarity">
    <text evidence="2 6">Belongs to the SURF1 family.</text>
</comment>
<gene>
    <name evidence="8" type="ordered locus">Mnod_4774</name>
</gene>
<dbReference type="OrthoDB" id="6079986at2"/>
<dbReference type="PANTHER" id="PTHR23427:SF2">
    <property type="entry name" value="SURFEIT LOCUS PROTEIN 1"/>
    <property type="match status" value="1"/>
</dbReference>
<dbReference type="InterPro" id="IPR002994">
    <property type="entry name" value="Surf1/Shy1"/>
</dbReference>
<dbReference type="PANTHER" id="PTHR23427">
    <property type="entry name" value="SURFEIT LOCUS PROTEIN"/>
    <property type="match status" value="1"/>
</dbReference>
<dbReference type="STRING" id="460265.Mnod_4774"/>
<dbReference type="Pfam" id="PF02104">
    <property type="entry name" value="SURF1"/>
    <property type="match status" value="1"/>
</dbReference>
<protein>
    <recommendedName>
        <fullName evidence="6">SURF1-like protein</fullName>
    </recommendedName>
</protein>
<name>B8IFS8_METNO</name>
<keyword evidence="9" id="KW-1185">Reference proteome</keyword>
<dbReference type="InterPro" id="IPR045214">
    <property type="entry name" value="Surf1/Surf4"/>
</dbReference>
<dbReference type="AlphaFoldDB" id="B8IFS8"/>
<keyword evidence="4 6" id="KW-1133">Transmembrane helix</keyword>
<dbReference type="RefSeq" id="WP_015931271.1">
    <property type="nucleotide sequence ID" value="NC_011894.1"/>
</dbReference>
<evidence type="ECO:0000256" key="7">
    <source>
        <dbReference type="SAM" id="MobiDB-lite"/>
    </source>
</evidence>
<dbReference type="GO" id="GO:0005886">
    <property type="term" value="C:plasma membrane"/>
    <property type="evidence" value="ECO:0007669"/>
    <property type="project" value="UniProtKB-SubCell"/>
</dbReference>
<comment type="subcellular location">
    <subcellularLocation>
        <location evidence="6">Cell membrane</location>
        <topology evidence="6">Multi-pass membrane protein</topology>
    </subcellularLocation>
    <subcellularLocation>
        <location evidence="1">Membrane</location>
    </subcellularLocation>
</comment>
<dbReference type="KEGG" id="mno:Mnod_4774"/>
<evidence type="ECO:0000256" key="2">
    <source>
        <dbReference type="ARBA" id="ARBA00007165"/>
    </source>
</evidence>
<evidence type="ECO:0000256" key="3">
    <source>
        <dbReference type="ARBA" id="ARBA00022692"/>
    </source>
</evidence>
<keyword evidence="6" id="KW-1003">Cell membrane</keyword>
<evidence type="ECO:0000256" key="1">
    <source>
        <dbReference type="ARBA" id="ARBA00004370"/>
    </source>
</evidence>
<accession>B8IFS8</accession>
<sequence>MSPRDPASACGAGPDRAGTPGRWTAREIVLAVLALGLAAGLAGLGIWQLQRRAWKLDLIARVEQRVHAAPVPAPARADWARVTASGDEYRRVRITGRFLNDRETLVQALTALGAGYWVVTPLQQADGTIVLVNRGFVPPALREPGTRRRSEAAGTITVVGLLRLSEPKGGFLRRNDPEAGRWYSRDTAMIAAARGLPDAAPYFVDADDLGGAGGWPRAGLTIVRFPNNHLLYAAVWFTLALMVLAGLVCALLRGPGEEGETAERSTEAPDHVEPTARCQESAMTGTL</sequence>
<dbReference type="eggNOG" id="COG3346">
    <property type="taxonomic scope" value="Bacteria"/>
</dbReference>
<evidence type="ECO:0000256" key="6">
    <source>
        <dbReference type="RuleBase" id="RU363076"/>
    </source>
</evidence>
<evidence type="ECO:0000256" key="4">
    <source>
        <dbReference type="ARBA" id="ARBA00022989"/>
    </source>
</evidence>
<evidence type="ECO:0000256" key="5">
    <source>
        <dbReference type="ARBA" id="ARBA00023136"/>
    </source>
</evidence>
<keyword evidence="3 6" id="KW-0812">Transmembrane</keyword>
<feature type="transmembrane region" description="Helical" evidence="6">
    <location>
        <begin position="28"/>
        <end position="47"/>
    </location>
</feature>
<feature type="compositionally biased region" description="Basic and acidic residues" evidence="7">
    <location>
        <begin position="261"/>
        <end position="274"/>
    </location>
</feature>
<feature type="transmembrane region" description="Helical" evidence="6">
    <location>
        <begin position="230"/>
        <end position="253"/>
    </location>
</feature>
<feature type="region of interest" description="Disordered" evidence="7">
    <location>
        <begin position="259"/>
        <end position="287"/>
    </location>
</feature>
<evidence type="ECO:0000313" key="8">
    <source>
        <dbReference type="EMBL" id="ACL59638.1"/>
    </source>
</evidence>
<evidence type="ECO:0000313" key="9">
    <source>
        <dbReference type="Proteomes" id="UP000008207"/>
    </source>
</evidence>
<dbReference type="HOGENOM" id="CLU_047737_4_1_5"/>
<dbReference type="CDD" id="cd06662">
    <property type="entry name" value="SURF1"/>
    <property type="match status" value="1"/>
</dbReference>
<dbReference type="EMBL" id="CP001349">
    <property type="protein sequence ID" value="ACL59638.1"/>
    <property type="molecule type" value="Genomic_DNA"/>
</dbReference>
<dbReference type="PROSITE" id="PS50895">
    <property type="entry name" value="SURF1"/>
    <property type="match status" value="1"/>
</dbReference>
<proteinExistence type="inferred from homology"/>